<accession>X1P924</accession>
<dbReference type="GO" id="GO:0015948">
    <property type="term" value="P:methanogenesis"/>
    <property type="evidence" value="ECO:0007669"/>
    <property type="project" value="InterPro"/>
</dbReference>
<reference evidence="5" key="1">
    <citation type="journal article" date="2014" name="Front. Microbiol.">
        <title>High frequency of phylogenetically diverse reductive dehalogenase-homologous genes in deep subseafloor sedimentary metagenomes.</title>
        <authorList>
            <person name="Kawai M."/>
            <person name="Futagami T."/>
            <person name="Toyoda A."/>
            <person name="Takaki Y."/>
            <person name="Nishi S."/>
            <person name="Hori S."/>
            <person name="Arai W."/>
            <person name="Tsubouchi T."/>
            <person name="Morono Y."/>
            <person name="Uchiyama I."/>
            <person name="Ito T."/>
            <person name="Fujiyama A."/>
            <person name="Inagaki F."/>
            <person name="Takami H."/>
        </authorList>
    </citation>
    <scope>NUCLEOTIDE SEQUENCE</scope>
    <source>
        <strain evidence="5">Expedition CK06-06</strain>
    </source>
</reference>
<dbReference type="InterPro" id="IPR038601">
    <property type="entry name" value="MttB-like_sf"/>
</dbReference>
<keyword evidence="2" id="KW-0489">Methyltransferase</keyword>
<dbReference type="GO" id="GO:0008168">
    <property type="term" value="F:methyltransferase activity"/>
    <property type="evidence" value="ECO:0007669"/>
    <property type="project" value="UniProtKB-KW"/>
</dbReference>
<feature type="region of interest" description="Disordered" evidence="4">
    <location>
        <begin position="1"/>
        <end position="40"/>
    </location>
</feature>
<dbReference type="EMBL" id="BARV01033639">
    <property type="protein sequence ID" value="GAI52358.1"/>
    <property type="molecule type" value="Genomic_DNA"/>
</dbReference>
<evidence type="ECO:0000256" key="3">
    <source>
        <dbReference type="ARBA" id="ARBA00022679"/>
    </source>
</evidence>
<dbReference type="InterPro" id="IPR010426">
    <property type="entry name" value="MTTB_MeTrfase"/>
</dbReference>
<evidence type="ECO:0000256" key="1">
    <source>
        <dbReference type="ARBA" id="ARBA00007137"/>
    </source>
</evidence>
<organism evidence="5">
    <name type="scientific">marine sediment metagenome</name>
    <dbReference type="NCBI Taxonomy" id="412755"/>
    <lineage>
        <taxon>unclassified sequences</taxon>
        <taxon>metagenomes</taxon>
        <taxon>ecological metagenomes</taxon>
    </lineage>
</organism>
<dbReference type="GO" id="GO:0032259">
    <property type="term" value="P:methylation"/>
    <property type="evidence" value="ECO:0007669"/>
    <property type="project" value="UniProtKB-KW"/>
</dbReference>
<name>X1P924_9ZZZZ</name>
<evidence type="ECO:0008006" key="6">
    <source>
        <dbReference type="Google" id="ProtNLM"/>
    </source>
</evidence>
<dbReference type="Gene3D" id="3.20.20.480">
    <property type="entry name" value="Trimethylamine methyltransferase-like"/>
    <property type="match status" value="1"/>
</dbReference>
<feature type="compositionally biased region" description="Basic and acidic residues" evidence="4">
    <location>
        <begin position="27"/>
        <end position="40"/>
    </location>
</feature>
<dbReference type="Pfam" id="PF06253">
    <property type="entry name" value="MTTB"/>
    <property type="match status" value="1"/>
</dbReference>
<comment type="similarity">
    <text evidence="1">Belongs to the trimethylamine methyltransferase family.</text>
</comment>
<protein>
    <recommendedName>
        <fullName evidence="6">Trimethylamine methyltransferase</fullName>
    </recommendedName>
</protein>
<gene>
    <name evidence="5" type="ORF">S06H3_52840</name>
</gene>
<evidence type="ECO:0000256" key="4">
    <source>
        <dbReference type="SAM" id="MobiDB-lite"/>
    </source>
</evidence>
<comment type="caution">
    <text evidence="5">The sequence shown here is derived from an EMBL/GenBank/DDBJ whole genome shotgun (WGS) entry which is preliminary data.</text>
</comment>
<sequence>PGGNFVTAKHTRRFMRSEHYQPSLSNRDSRQEWEAKGGKTTWERAAEEVKEIIANHNYHLPAAIRQQVLSEIAGIVD</sequence>
<feature type="non-terminal residue" evidence="5">
    <location>
        <position position="1"/>
    </location>
</feature>
<evidence type="ECO:0000313" key="5">
    <source>
        <dbReference type="EMBL" id="GAI52358.1"/>
    </source>
</evidence>
<evidence type="ECO:0000256" key="2">
    <source>
        <dbReference type="ARBA" id="ARBA00022603"/>
    </source>
</evidence>
<dbReference type="AlphaFoldDB" id="X1P924"/>
<keyword evidence="3" id="KW-0808">Transferase</keyword>
<proteinExistence type="inferred from homology"/>